<dbReference type="HOGENOM" id="CLU_1868499_0_0_1"/>
<dbReference type="Gramene" id="BGIOSGA031985-TA">
    <property type="protein sequence ID" value="BGIOSGA031985-PA"/>
    <property type="gene ID" value="BGIOSGA031985"/>
</dbReference>
<dbReference type="Proteomes" id="UP000007015">
    <property type="component" value="Chromosome 10"/>
</dbReference>
<feature type="region of interest" description="Disordered" evidence="1">
    <location>
        <begin position="1"/>
        <end position="22"/>
    </location>
</feature>
<reference evidence="2 3" key="1">
    <citation type="journal article" date="2005" name="PLoS Biol.">
        <title>The genomes of Oryza sativa: a history of duplications.</title>
        <authorList>
            <person name="Yu J."/>
            <person name="Wang J."/>
            <person name="Lin W."/>
            <person name="Li S."/>
            <person name="Li H."/>
            <person name="Zhou J."/>
            <person name="Ni P."/>
            <person name="Dong W."/>
            <person name="Hu S."/>
            <person name="Zeng C."/>
            <person name="Zhang J."/>
            <person name="Zhang Y."/>
            <person name="Li R."/>
            <person name="Xu Z."/>
            <person name="Li S."/>
            <person name="Li X."/>
            <person name="Zheng H."/>
            <person name="Cong L."/>
            <person name="Lin L."/>
            <person name="Yin J."/>
            <person name="Geng J."/>
            <person name="Li G."/>
            <person name="Shi J."/>
            <person name="Liu J."/>
            <person name="Lv H."/>
            <person name="Li J."/>
            <person name="Wang J."/>
            <person name="Deng Y."/>
            <person name="Ran L."/>
            <person name="Shi X."/>
            <person name="Wang X."/>
            <person name="Wu Q."/>
            <person name="Li C."/>
            <person name="Ren X."/>
            <person name="Wang J."/>
            <person name="Wang X."/>
            <person name="Li D."/>
            <person name="Liu D."/>
            <person name="Zhang X."/>
            <person name="Ji Z."/>
            <person name="Zhao W."/>
            <person name="Sun Y."/>
            <person name="Zhang Z."/>
            <person name="Bao J."/>
            <person name="Han Y."/>
            <person name="Dong L."/>
            <person name="Ji J."/>
            <person name="Chen P."/>
            <person name="Wu S."/>
            <person name="Liu J."/>
            <person name="Xiao Y."/>
            <person name="Bu D."/>
            <person name="Tan J."/>
            <person name="Yang L."/>
            <person name="Ye C."/>
            <person name="Zhang J."/>
            <person name="Xu J."/>
            <person name="Zhou Y."/>
            <person name="Yu Y."/>
            <person name="Zhang B."/>
            <person name="Zhuang S."/>
            <person name="Wei H."/>
            <person name="Liu B."/>
            <person name="Lei M."/>
            <person name="Yu H."/>
            <person name="Li Y."/>
            <person name="Xu H."/>
            <person name="Wei S."/>
            <person name="He X."/>
            <person name="Fang L."/>
            <person name="Zhang Z."/>
            <person name="Zhang Y."/>
            <person name="Huang X."/>
            <person name="Su Z."/>
            <person name="Tong W."/>
            <person name="Li J."/>
            <person name="Tong Z."/>
            <person name="Li S."/>
            <person name="Ye J."/>
            <person name="Wang L."/>
            <person name="Fang L."/>
            <person name="Lei T."/>
            <person name="Chen C."/>
            <person name="Chen H."/>
            <person name="Xu Z."/>
            <person name="Li H."/>
            <person name="Huang H."/>
            <person name="Zhang F."/>
            <person name="Xu H."/>
            <person name="Li N."/>
            <person name="Zhao C."/>
            <person name="Li S."/>
            <person name="Dong L."/>
            <person name="Huang Y."/>
            <person name="Li L."/>
            <person name="Xi Y."/>
            <person name="Qi Q."/>
            <person name="Li W."/>
            <person name="Zhang B."/>
            <person name="Hu W."/>
            <person name="Zhang Y."/>
            <person name="Tian X."/>
            <person name="Jiao Y."/>
            <person name="Liang X."/>
            <person name="Jin J."/>
            <person name="Gao L."/>
            <person name="Zheng W."/>
            <person name="Hao B."/>
            <person name="Liu S."/>
            <person name="Wang W."/>
            <person name="Yuan L."/>
            <person name="Cao M."/>
            <person name="McDermott J."/>
            <person name="Samudrala R."/>
            <person name="Wang J."/>
            <person name="Wong G.K."/>
            <person name="Yang H."/>
        </authorList>
    </citation>
    <scope>NUCLEOTIDE SEQUENCE [LARGE SCALE GENOMIC DNA]</scope>
    <source>
        <strain evidence="3">cv. 93-11</strain>
    </source>
</reference>
<evidence type="ECO:0000256" key="1">
    <source>
        <dbReference type="SAM" id="MobiDB-lite"/>
    </source>
</evidence>
<evidence type="ECO:0000313" key="2">
    <source>
        <dbReference type="EMBL" id="EEC66891.1"/>
    </source>
</evidence>
<dbReference type="AlphaFoldDB" id="B8BGN9"/>
<evidence type="ECO:0000313" key="3">
    <source>
        <dbReference type="Proteomes" id="UP000007015"/>
    </source>
</evidence>
<protein>
    <submittedName>
        <fullName evidence="2">Uncharacterized protein</fullName>
    </submittedName>
</protein>
<name>B8BGN9_ORYSI</name>
<keyword evidence="3" id="KW-1185">Reference proteome</keyword>
<dbReference type="EMBL" id="CM000135">
    <property type="protein sequence ID" value="EEC66891.1"/>
    <property type="molecule type" value="Genomic_DNA"/>
</dbReference>
<gene>
    <name evidence="2" type="ORF">OsI_33454</name>
</gene>
<sequence length="137" mass="14970">MGRHSLTSMVRGGHGSEVWGGAERPDPAIPRLDLARRRWLRLGWPGSVWRPQAPRAAVAWLAHARRRQAAPPTRGGSGAPAHLLGPVAWWQPKTRPAWFAGARAAPCVWWVVFLGGQASVAARRQWLGNRDAAAVAR</sequence>
<proteinExistence type="predicted"/>
<accession>B8BGN9</accession>
<organism evidence="2 3">
    <name type="scientific">Oryza sativa subsp. indica</name>
    <name type="common">Rice</name>
    <dbReference type="NCBI Taxonomy" id="39946"/>
    <lineage>
        <taxon>Eukaryota</taxon>
        <taxon>Viridiplantae</taxon>
        <taxon>Streptophyta</taxon>
        <taxon>Embryophyta</taxon>
        <taxon>Tracheophyta</taxon>
        <taxon>Spermatophyta</taxon>
        <taxon>Magnoliopsida</taxon>
        <taxon>Liliopsida</taxon>
        <taxon>Poales</taxon>
        <taxon>Poaceae</taxon>
        <taxon>BOP clade</taxon>
        <taxon>Oryzoideae</taxon>
        <taxon>Oryzeae</taxon>
        <taxon>Oryzinae</taxon>
        <taxon>Oryza</taxon>
        <taxon>Oryza sativa</taxon>
    </lineage>
</organism>